<proteinExistence type="inferred from homology"/>
<accession>A0AA41R4H6</accession>
<keyword evidence="2" id="KW-0520">NAD</keyword>
<feature type="domain" description="D-isomer specific 2-hydroxyacid dehydrogenase catalytic" evidence="4">
    <location>
        <begin position="7"/>
        <end position="310"/>
    </location>
</feature>
<sequence>MPQALITFDLDAHHVDRLRQQYPRLEIVQSTDREQMFTHLPDAEILLTFFLCTRRMLDAAPRLKWIQAISAGVDYMALDEIQRRAILLTNGRGIHRIHMAEFAIAAMVNLARGFHIMFRNQLQQKWDRSVPQGEIYGATVGILGLGAIGQEIARKAAFMGMRVIGIKRTPAPVAHVDAVLGPEQMEELFARSDYVINLLPWTPATEKIIDRRCFERMKPTACFINIGRGRTVNEPDLIVALQTRRIHAMVSDVYYQEPLPADSPLWMLDNVILAPHVCGATPRYNERAMAIIEHNLGVYLTGEGQMINVVDPAAGY</sequence>
<dbReference type="Gene3D" id="3.40.50.720">
    <property type="entry name" value="NAD(P)-binding Rossmann-like Domain"/>
    <property type="match status" value="2"/>
</dbReference>
<dbReference type="GO" id="GO:0051287">
    <property type="term" value="F:NAD binding"/>
    <property type="evidence" value="ECO:0007669"/>
    <property type="project" value="InterPro"/>
</dbReference>
<dbReference type="AlphaFoldDB" id="A0AA41R4H6"/>
<keyword evidence="7" id="KW-1185">Reference proteome</keyword>
<dbReference type="SUPFAM" id="SSF51735">
    <property type="entry name" value="NAD(P)-binding Rossmann-fold domains"/>
    <property type="match status" value="1"/>
</dbReference>
<evidence type="ECO:0000259" key="5">
    <source>
        <dbReference type="Pfam" id="PF02826"/>
    </source>
</evidence>
<dbReference type="PANTHER" id="PTHR43333">
    <property type="entry name" value="2-HACID_DH_C DOMAIN-CONTAINING PROTEIN"/>
    <property type="match status" value="1"/>
</dbReference>
<dbReference type="Pfam" id="PF00389">
    <property type="entry name" value="2-Hacid_dh"/>
    <property type="match status" value="1"/>
</dbReference>
<dbReference type="Pfam" id="PF02826">
    <property type="entry name" value="2-Hacid_dh_C"/>
    <property type="match status" value="1"/>
</dbReference>
<gene>
    <name evidence="6" type="ORF">MRX98_01065</name>
</gene>
<evidence type="ECO:0000256" key="3">
    <source>
        <dbReference type="RuleBase" id="RU003719"/>
    </source>
</evidence>
<dbReference type="EMBL" id="JALJRB010000001">
    <property type="protein sequence ID" value="MCJ8499148.1"/>
    <property type="molecule type" value="Genomic_DNA"/>
</dbReference>
<dbReference type="PANTHER" id="PTHR43333:SF1">
    <property type="entry name" value="D-ISOMER SPECIFIC 2-HYDROXYACID DEHYDROGENASE NAD-BINDING DOMAIN-CONTAINING PROTEIN"/>
    <property type="match status" value="1"/>
</dbReference>
<dbReference type="InterPro" id="IPR006139">
    <property type="entry name" value="D-isomer_2_OHA_DH_cat_dom"/>
</dbReference>
<dbReference type="SUPFAM" id="SSF52283">
    <property type="entry name" value="Formate/glycerate dehydrogenase catalytic domain-like"/>
    <property type="match status" value="1"/>
</dbReference>
<dbReference type="GO" id="GO:0016616">
    <property type="term" value="F:oxidoreductase activity, acting on the CH-OH group of donors, NAD or NADP as acceptor"/>
    <property type="evidence" value="ECO:0007669"/>
    <property type="project" value="InterPro"/>
</dbReference>
<name>A0AA41R4H6_9BACT</name>
<comment type="similarity">
    <text evidence="3">Belongs to the D-isomer specific 2-hydroxyacid dehydrogenase family.</text>
</comment>
<evidence type="ECO:0000313" key="6">
    <source>
        <dbReference type="EMBL" id="MCJ8499148.1"/>
    </source>
</evidence>
<evidence type="ECO:0000256" key="1">
    <source>
        <dbReference type="ARBA" id="ARBA00023002"/>
    </source>
</evidence>
<evidence type="ECO:0000259" key="4">
    <source>
        <dbReference type="Pfam" id="PF00389"/>
    </source>
</evidence>
<dbReference type="InterPro" id="IPR006140">
    <property type="entry name" value="D-isomer_DH_NAD-bd"/>
</dbReference>
<dbReference type="CDD" id="cd05300">
    <property type="entry name" value="2-Hacid_dh_1"/>
    <property type="match status" value="1"/>
</dbReference>
<dbReference type="InterPro" id="IPR036291">
    <property type="entry name" value="NAD(P)-bd_dom_sf"/>
</dbReference>
<keyword evidence="1 3" id="KW-0560">Oxidoreductase</keyword>
<evidence type="ECO:0000313" key="7">
    <source>
        <dbReference type="Proteomes" id="UP001165427"/>
    </source>
</evidence>
<dbReference type="RefSeq" id="WP_246902258.1">
    <property type="nucleotide sequence ID" value="NZ_JALJRB010000001.1"/>
</dbReference>
<dbReference type="Proteomes" id="UP001165427">
    <property type="component" value="Unassembled WGS sequence"/>
</dbReference>
<protein>
    <submittedName>
        <fullName evidence="6">D-2-hydroxyacid dehydrogenase</fullName>
    </submittedName>
</protein>
<evidence type="ECO:0000256" key="2">
    <source>
        <dbReference type="ARBA" id="ARBA00023027"/>
    </source>
</evidence>
<feature type="domain" description="D-isomer specific 2-hydroxyacid dehydrogenase NAD-binding" evidence="5">
    <location>
        <begin position="104"/>
        <end position="277"/>
    </location>
</feature>
<reference evidence="6" key="1">
    <citation type="submission" date="2022-04" db="EMBL/GenBank/DDBJ databases">
        <title>Desulfatitalea alkaliphila sp. nov., a novel anaerobic sulfate-reducing bacterium isolated from terrestrial mud volcano, Taman Peninsula, Russia.</title>
        <authorList>
            <person name="Khomyakova M.A."/>
            <person name="Merkel A.Y."/>
            <person name="Slobodkin A.I."/>
        </authorList>
    </citation>
    <scope>NUCLEOTIDE SEQUENCE</scope>
    <source>
        <strain evidence="6">M08but</strain>
    </source>
</reference>
<organism evidence="6 7">
    <name type="scientific">Desulfatitalea alkaliphila</name>
    <dbReference type="NCBI Taxonomy" id="2929485"/>
    <lineage>
        <taxon>Bacteria</taxon>
        <taxon>Pseudomonadati</taxon>
        <taxon>Thermodesulfobacteriota</taxon>
        <taxon>Desulfobacteria</taxon>
        <taxon>Desulfobacterales</taxon>
        <taxon>Desulfosarcinaceae</taxon>
        <taxon>Desulfatitalea</taxon>
    </lineage>
</organism>
<comment type="caution">
    <text evidence="6">The sequence shown here is derived from an EMBL/GenBank/DDBJ whole genome shotgun (WGS) entry which is preliminary data.</text>
</comment>